<sequence>MTHIGDAEDTRDRLLGWLLPDGDPVSSLAQEDVERFCWYELPVKWAGEPVEYPRILTALADLLDAAGRPRAAAVCTSETTREILTAWQHSPDQGCAAFRRAVDASPVTPPDTSLLAWGSVMGIDEAVARSNASWMLEEALDDGVLVPGARGYDAARVKHLERWLTTPYSAHDGPTPLDAIHSERRHTWAEAPPAARRRLRGPLADLLATAPAVPEGTAEPLRWLLESVGDGVTLTQAGYLPRALVVEAAERYDWYLPGMVPRTEYDVVRLTELHQLARAERLLAKRHRKLALTARGRQHLADPALLQATVAHGWFGDRVVAELAEAAAAVLLGGETTLDDLTSTVHALAAEAFTHADGSTPQPDDARRFLWQWLRPGEALGFLSFRDRRRSTITLTPTGRAAAVAAFRARAHAPRTIPWA</sequence>
<protein>
    <submittedName>
        <fullName evidence="1">Uncharacterized protein</fullName>
    </submittedName>
</protein>
<reference evidence="1 2" key="1">
    <citation type="submission" date="2024-06" db="EMBL/GenBank/DDBJ databases">
        <title>The Natural Products Discovery Center: Release of the First 8490 Sequenced Strains for Exploring Actinobacteria Biosynthetic Diversity.</title>
        <authorList>
            <person name="Kalkreuter E."/>
            <person name="Kautsar S.A."/>
            <person name="Yang D."/>
            <person name="Bader C.D."/>
            <person name="Teijaro C.N."/>
            <person name="Fluegel L."/>
            <person name="Davis C.M."/>
            <person name="Simpson J.R."/>
            <person name="Lauterbach L."/>
            <person name="Steele A.D."/>
            <person name="Gui C."/>
            <person name="Meng S."/>
            <person name="Li G."/>
            <person name="Viehrig K."/>
            <person name="Ye F."/>
            <person name="Su P."/>
            <person name="Kiefer A.F."/>
            <person name="Nichols A."/>
            <person name="Cepeda A.J."/>
            <person name="Yan W."/>
            <person name="Fan B."/>
            <person name="Jiang Y."/>
            <person name="Adhikari A."/>
            <person name="Zheng C.-J."/>
            <person name="Schuster L."/>
            <person name="Cowan T.M."/>
            <person name="Smanski M.J."/>
            <person name="Chevrette M.G."/>
            <person name="De Carvalho L.P.S."/>
            <person name="Shen B."/>
        </authorList>
    </citation>
    <scope>NUCLEOTIDE SEQUENCE [LARGE SCALE GENOMIC DNA]</scope>
    <source>
        <strain evidence="1 2">NPDC005137</strain>
    </source>
</reference>
<dbReference type="EMBL" id="JBEXIP010000077">
    <property type="protein sequence ID" value="MET8438922.1"/>
    <property type="molecule type" value="Genomic_DNA"/>
</dbReference>
<gene>
    <name evidence="1" type="ORF">ABZV61_40915</name>
</gene>
<evidence type="ECO:0000313" key="2">
    <source>
        <dbReference type="Proteomes" id="UP001550044"/>
    </source>
</evidence>
<organism evidence="1 2">
    <name type="scientific">Streptomyces sp. 900116325</name>
    <dbReference type="NCBI Taxonomy" id="3154295"/>
    <lineage>
        <taxon>Bacteria</taxon>
        <taxon>Bacillati</taxon>
        <taxon>Actinomycetota</taxon>
        <taxon>Actinomycetes</taxon>
        <taxon>Kitasatosporales</taxon>
        <taxon>Streptomycetaceae</taxon>
        <taxon>Streptomyces</taxon>
    </lineage>
</organism>
<dbReference type="RefSeq" id="WP_356713350.1">
    <property type="nucleotide sequence ID" value="NZ_JBEXIP010000077.1"/>
</dbReference>
<comment type="caution">
    <text evidence="1">The sequence shown here is derived from an EMBL/GenBank/DDBJ whole genome shotgun (WGS) entry which is preliminary data.</text>
</comment>
<keyword evidence="2" id="KW-1185">Reference proteome</keyword>
<accession>A0ABV2UM49</accession>
<proteinExistence type="predicted"/>
<name>A0ABV2UM49_9ACTN</name>
<evidence type="ECO:0000313" key="1">
    <source>
        <dbReference type="EMBL" id="MET8438922.1"/>
    </source>
</evidence>
<dbReference type="Proteomes" id="UP001550044">
    <property type="component" value="Unassembled WGS sequence"/>
</dbReference>